<sequence>MTVELPLQRRDRIETGDRFGMRADNPDRCCQHENQPDRPSTHAHALLASATDDQPALLMAAPVMMASASILASQAASDLSDSMVTCSRSLRARDAVEASSSNGVTKVGDITVNAAPDVPTEARLRKQLSDIDALNE</sequence>
<organism evidence="2 3">
    <name type="scientific">Nonomuraea rosea</name>
    <dbReference type="NCBI Taxonomy" id="638574"/>
    <lineage>
        <taxon>Bacteria</taxon>
        <taxon>Bacillati</taxon>
        <taxon>Actinomycetota</taxon>
        <taxon>Actinomycetes</taxon>
        <taxon>Streptosporangiales</taxon>
        <taxon>Streptosporangiaceae</taxon>
        <taxon>Nonomuraea</taxon>
    </lineage>
</organism>
<evidence type="ECO:0000256" key="1">
    <source>
        <dbReference type="SAM" id="MobiDB-lite"/>
    </source>
</evidence>
<feature type="region of interest" description="Disordered" evidence="1">
    <location>
        <begin position="18"/>
        <end position="40"/>
    </location>
</feature>
<keyword evidence="3" id="KW-1185">Reference proteome</keyword>
<reference evidence="3" key="1">
    <citation type="journal article" date="2019" name="Int. J. Syst. Evol. Microbiol.">
        <title>The Global Catalogue of Microorganisms (GCM) 10K type strain sequencing project: providing services to taxonomists for standard genome sequencing and annotation.</title>
        <authorList>
            <consortium name="The Broad Institute Genomics Platform"/>
            <consortium name="The Broad Institute Genome Sequencing Center for Infectious Disease"/>
            <person name="Wu L."/>
            <person name="Ma J."/>
        </authorList>
    </citation>
    <scope>NUCLEOTIDE SEQUENCE [LARGE SCALE GENOMIC DNA]</scope>
    <source>
        <strain evidence="3">JCM 17326</strain>
    </source>
</reference>
<proteinExistence type="predicted"/>
<dbReference type="RefSeq" id="WP_345575254.1">
    <property type="nucleotide sequence ID" value="NZ_BAABDQ010000044.1"/>
</dbReference>
<accession>A0ABP6ZG42</accession>
<dbReference type="Proteomes" id="UP001500630">
    <property type="component" value="Unassembled WGS sequence"/>
</dbReference>
<name>A0ABP6ZG42_9ACTN</name>
<evidence type="ECO:0000313" key="2">
    <source>
        <dbReference type="EMBL" id="GAA3608643.1"/>
    </source>
</evidence>
<dbReference type="EMBL" id="BAABDQ010000044">
    <property type="protein sequence ID" value="GAA3608643.1"/>
    <property type="molecule type" value="Genomic_DNA"/>
</dbReference>
<comment type="caution">
    <text evidence="2">The sequence shown here is derived from an EMBL/GenBank/DDBJ whole genome shotgun (WGS) entry which is preliminary data.</text>
</comment>
<evidence type="ECO:0000313" key="3">
    <source>
        <dbReference type="Proteomes" id="UP001500630"/>
    </source>
</evidence>
<protein>
    <submittedName>
        <fullName evidence="2">Uncharacterized protein</fullName>
    </submittedName>
</protein>
<gene>
    <name evidence="2" type="ORF">GCM10022419_111980</name>
</gene>